<evidence type="ECO:0000256" key="1">
    <source>
        <dbReference type="SAM" id="Phobius"/>
    </source>
</evidence>
<protein>
    <submittedName>
        <fullName evidence="2">Uncharacterized protein</fullName>
    </submittedName>
</protein>
<sequence>MTIQIGEVLQMQIEVQRKLNEQLEAVITEINENIGTTGVVSQECKAIVSQCGQQILDLLLAEHSSKRQPFRSYEIKIFSGPKPMKGSSSEIELRRVDYFSSKELPQVLERIMRKKLCFLSYCICFWPVLFFYHYFRKSLEVDYFSSFTMKLLEEGFDLCAHLLALRRYNFMEISD</sequence>
<reference evidence="2" key="1">
    <citation type="submission" date="2015-12" db="EMBL/GenBank/DDBJ databases">
        <title>Update maize B73 reference genome by single molecule sequencing technologies.</title>
        <authorList>
            <consortium name="Maize Genome Sequencing Project"/>
            <person name="Ware D."/>
        </authorList>
    </citation>
    <scope>NUCLEOTIDE SEQUENCE</scope>
    <source>
        <tissue evidence="2">Seedling</tissue>
    </source>
</reference>
<dbReference type="AlphaFoldDB" id="A0A1D6IV71"/>
<dbReference type="EMBL" id="CM000786">
    <property type="protein sequence ID" value="AQK39907.1"/>
    <property type="molecule type" value="Genomic_DNA"/>
</dbReference>
<dbReference type="InParanoid" id="A0A1D6IV71"/>
<evidence type="ECO:0000313" key="2">
    <source>
        <dbReference type="EMBL" id="AQK39907.1"/>
    </source>
</evidence>
<dbReference type="SMR" id="A0A1D6IV71"/>
<gene>
    <name evidence="2" type="ORF">ZEAMMB73_Zm00001d023725</name>
</gene>
<organism evidence="2">
    <name type="scientific">Zea mays</name>
    <name type="common">Maize</name>
    <dbReference type="NCBI Taxonomy" id="4577"/>
    <lineage>
        <taxon>Eukaryota</taxon>
        <taxon>Viridiplantae</taxon>
        <taxon>Streptophyta</taxon>
        <taxon>Embryophyta</taxon>
        <taxon>Tracheophyta</taxon>
        <taxon>Spermatophyta</taxon>
        <taxon>Magnoliopsida</taxon>
        <taxon>Liliopsida</taxon>
        <taxon>Poales</taxon>
        <taxon>Poaceae</taxon>
        <taxon>PACMAD clade</taxon>
        <taxon>Panicoideae</taxon>
        <taxon>Andropogonodae</taxon>
        <taxon>Andropogoneae</taxon>
        <taxon>Tripsacinae</taxon>
        <taxon>Zea</taxon>
    </lineage>
</organism>
<proteinExistence type="predicted"/>
<keyword evidence="1" id="KW-1133">Transmembrane helix</keyword>
<accession>A0A1D6IV71</accession>
<feature type="transmembrane region" description="Helical" evidence="1">
    <location>
        <begin position="116"/>
        <end position="135"/>
    </location>
</feature>
<dbReference type="STRING" id="4577.A0A1D6IV71"/>
<keyword evidence="1" id="KW-0812">Transmembrane</keyword>
<keyword evidence="1" id="KW-0472">Membrane</keyword>
<name>A0A1D6IV71_MAIZE</name>